<gene>
    <name evidence="2" type="ORF">CLMAG_22940</name>
</gene>
<accession>A0A162TCZ0</accession>
<keyword evidence="1" id="KW-0732">Signal</keyword>
<dbReference type="EMBL" id="LWAE01000002">
    <property type="protein sequence ID" value="KZL92485.1"/>
    <property type="molecule type" value="Genomic_DNA"/>
</dbReference>
<dbReference type="Proteomes" id="UP000076603">
    <property type="component" value="Unassembled WGS sequence"/>
</dbReference>
<proteinExistence type="predicted"/>
<evidence type="ECO:0000256" key="1">
    <source>
        <dbReference type="SAM" id="SignalP"/>
    </source>
</evidence>
<dbReference type="PATRIC" id="fig|1121326.3.peg.2291"/>
<evidence type="ECO:0000313" key="2">
    <source>
        <dbReference type="EMBL" id="KZL92485.1"/>
    </source>
</evidence>
<comment type="caution">
    <text evidence="2">The sequence shown here is derived from an EMBL/GenBank/DDBJ whole genome shotgun (WGS) entry which is preliminary data.</text>
</comment>
<dbReference type="AlphaFoldDB" id="A0A162TCZ0"/>
<protein>
    <recommendedName>
        <fullName evidence="4">Copper amine oxidase-like N-terminal domain-containing protein</fullName>
    </recommendedName>
</protein>
<sequence length="209" mass="24459">MKKIVLLLICFTISFTAGFVSAKGPLRIFIENREVESNDGYMIKDEKVYVSQDALKRDFGFNVFYDKNENRVRLYDMKKISLEGRVKSFEEFVEYYEPKTPDEASELWAKGVKERNGVFQYAVLNKGLKEQFKNKAEEHGSWVTGFSSPWVESYEVTKKKVNESTWEYKIVFKAVTSASDTYNWNAALIIGKENNKWRIIDIKKDFDIM</sequence>
<evidence type="ECO:0000313" key="3">
    <source>
        <dbReference type="Proteomes" id="UP000076603"/>
    </source>
</evidence>
<feature type="signal peptide" evidence="1">
    <location>
        <begin position="1"/>
        <end position="22"/>
    </location>
</feature>
<reference evidence="2 3" key="1">
    <citation type="submission" date="2016-04" db="EMBL/GenBank/DDBJ databases">
        <title>Genome sequence of Clostridium magnum DSM 2767.</title>
        <authorList>
            <person name="Poehlein A."/>
            <person name="Uhlig R."/>
            <person name="Fischer R."/>
            <person name="Bahl H."/>
            <person name="Daniel R."/>
        </authorList>
    </citation>
    <scope>NUCLEOTIDE SEQUENCE [LARGE SCALE GENOMIC DNA]</scope>
    <source>
        <strain evidence="2 3">DSM 2767</strain>
    </source>
</reference>
<dbReference type="STRING" id="1121326.CLMAG_22940"/>
<feature type="chain" id="PRO_5010208713" description="Copper amine oxidase-like N-terminal domain-containing protein" evidence="1">
    <location>
        <begin position="23"/>
        <end position="209"/>
    </location>
</feature>
<dbReference type="RefSeq" id="WP_066622005.1">
    <property type="nucleotide sequence ID" value="NZ_FQXL01000023.1"/>
</dbReference>
<name>A0A162TCZ0_9CLOT</name>
<dbReference type="OrthoDB" id="9804799at2"/>
<organism evidence="2 3">
    <name type="scientific">Clostridium magnum DSM 2767</name>
    <dbReference type="NCBI Taxonomy" id="1121326"/>
    <lineage>
        <taxon>Bacteria</taxon>
        <taxon>Bacillati</taxon>
        <taxon>Bacillota</taxon>
        <taxon>Clostridia</taxon>
        <taxon>Eubacteriales</taxon>
        <taxon>Clostridiaceae</taxon>
        <taxon>Clostridium</taxon>
    </lineage>
</organism>
<keyword evidence="3" id="KW-1185">Reference proteome</keyword>
<evidence type="ECO:0008006" key="4">
    <source>
        <dbReference type="Google" id="ProtNLM"/>
    </source>
</evidence>